<gene>
    <name evidence="2" type="ORF">ARMGADRAFT_818598</name>
</gene>
<keyword evidence="3" id="KW-1185">Reference proteome</keyword>
<evidence type="ECO:0000256" key="1">
    <source>
        <dbReference type="SAM" id="SignalP"/>
    </source>
</evidence>
<keyword evidence="1" id="KW-0732">Signal</keyword>
<feature type="chain" id="PRO_5013917536" evidence="1">
    <location>
        <begin position="23"/>
        <end position="89"/>
    </location>
</feature>
<dbReference type="Proteomes" id="UP000217790">
    <property type="component" value="Unassembled WGS sequence"/>
</dbReference>
<feature type="signal peptide" evidence="1">
    <location>
        <begin position="1"/>
        <end position="22"/>
    </location>
</feature>
<protein>
    <submittedName>
        <fullName evidence="2">Uncharacterized protein</fullName>
    </submittedName>
</protein>
<dbReference type="EMBL" id="KZ293738">
    <property type="protein sequence ID" value="PBK80899.1"/>
    <property type="molecule type" value="Genomic_DNA"/>
</dbReference>
<organism evidence="2 3">
    <name type="scientific">Armillaria gallica</name>
    <name type="common">Bulbous honey fungus</name>
    <name type="synonym">Armillaria bulbosa</name>
    <dbReference type="NCBI Taxonomy" id="47427"/>
    <lineage>
        <taxon>Eukaryota</taxon>
        <taxon>Fungi</taxon>
        <taxon>Dikarya</taxon>
        <taxon>Basidiomycota</taxon>
        <taxon>Agaricomycotina</taxon>
        <taxon>Agaricomycetes</taxon>
        <taxon>Agaricomycetidae</taxon>
        <taxon>Agaricales</taxon>
        <taxon>Marasmiineae</taxon>
        <taxon>Physalacriaceae</taxon>
        <taxon>Armillaria</taxon>
    </lineage>
</organism>
<reference evidence="3" key="1">
    <citation type="journal article" date="2017" name="Nat. Ecol. Evol.">
        <title>Genome expansion and lineage-specific genetic innovations in the forest pathogenic fungi Armillaria.</title>
        <authorList>
            <person name="Sipos G."/>
            <person name="Prasanna A.N."/>
            <person name="Walter M.C."/>
            <person name="O'Connor E."/>
            <person name="Balint B."/>
            <person name="Krizsan K."/>
            <person name="Kiss B."/>
            <person name="Hess J."/>
            <person name="Varga T."/>
            <person name="Slot J."/>
            <person name="Riley R."/>
            <person name="Boka B."/>
            <person name="Rigling D."/>
            <person name="Barry K."/>
            <person name="Lee J."/>
            <person name="Mihaltcheva S."/>
            <person name="LaButti K."/>
            <person name="Lipzen A."/>
            <person name="Waldron R."/>
            <person name="Moloney N.M."/>
            <person name="Sperisen C."/>
            <person name="Kredics L."/>
            <person name="Vagvoelgyi C."/>
            <person name="Patrignani A."/>
            <person name="Fitzpatrick D."/>
            <person name="Nagy I."/>
            <person name="Doyle S."/>
            <person name="Anderson J.B."/>
            <person name="Grigoriev I.V."/>
            <person name="Gueldener U."/>
            <person name="Muensterkoetter M."/>
            <person name="Nagy L.G."/>
        </authorList>
    </citation>
    <scope>NUCLEOTIDE SEQUENCE [LARGE SCALE GENOMIC DNA]</scope>
    <source>
        <strain evidence="3">Ar21-2</strain>
    </source>
</reference>
<evidence type="ECO:0000313" key="3">
    <source>
        <dbReference type="Proteomes" id="UP000217790"/>
    </source>
</evidence>
<evidence type="ECO:0000313" key="2">
    <source>
        <dbReference type="EMBL" id="PBK80899.1"/>
    </source>
</evidence>
<dbReference type="InParanoid" id="A0A2H3CCT4"/>
<accession>A0A2H3CCT4</accession>
<sequence>MPSFSFARFSSLVMLGDSCVTAFYTPLIPIHDRASIYVVNHDLLQVACHTRARPFFLDPHMLCRGAYDRELFAALAQRRVLRMVVAEVR</sequence>
<proteinExistence type="predicted"/>
<name>A0A2H3CCT4_ARMGA</name>
<dbReference type="AlphaFoldDB" id="A0A2H3CCT4"/>